<organism evidence="2 3">
    <name type="scientific">Armillaria solidipes</name>
    <dbReference type="NCBI Taxonomy" id="1076256"/>
    <lineage>
        <taxon>Eukaryota</taxon>
        <taxon>Fungi</taxon>
        <taxon>Dikarya</taxon>
        <taxon>Basidiomycota</taxon>
        <taxon>Agaricomycotina</taxon>
        <taxon>Agaricomycetes</taxon>
        <taxon>Agaricomycetidae</taxon>
        <taxon>Agaricales</taxon>
        <taxon>Marasmiineae</taxon>
        <taxon>Physalacriaceae</taxon>
        <taxon>Armillaria</taxon>
    </lineage>
</organism>
<proteinExistence type="predicted"/>
<dbReference type="AlphaFoldDB" id="A0A2H3BP22"/>
<name>A0A2H3BP22_9AGAR</name>
<sequence>MRNNGMGGCAWDCQEGVEEGFPMLQQSRETVKKQLRYEENKMMAESDSDGNDKGAVS</sequence>
<accession>A0A2H3BP22</accession>
<dbReference type="EMBL" id="KZ293424">
    <property type="protein sequence ID" value="PBK71390.1"/>
    <property type="molecule type" value="Genomic_DNA"/>
</dbReference>
<evidence type="ECO:0000256" key="1">
    <source>
        <dbReference type="SAM" id="MobiDB-lite"/>
    </source>
</evidence>
<gene>
    <name evidence="2" type="ORF">ARMSODRAFT_955180</name>
</gene>
<evidence type="ECO:0000313" key="2">
    <source>
        <dbReference type="EMBL" id="PBK71390.1"/>
    </source>
</evidence>
<protein>
    <submittedName>
        <fullName evidence="2">Uncharacterized protein</fullName>
    </submittedName>
</protein>
<dbReference type="Proteomes" id="UP000218334">
    <property type="component" value="Unassembled WGS sequence"/>
</dbReference>
<feature type="region of interest" description="Disordered" evidence="1">
    <location>
        <begin position="36"/>
        <end position="57"/>
    </location>
</feature>
<reference evidence="3" key="1">
    <citation type="journal article" date="2017" name="Nat. Ecol. Evol.">
        <title>Genome expansion and lineage-specific genetic innovations in the forest pathogenic fungi Armillaria.</title>
        <authorList>
            <person name="Sipos G."/>
            <person name="Prasanna A.N."/>
            <person name="Walter M.C."/>
            <person name="O'Connor E."/>
            <person name="Balint B."/>
            <person name="Krizsan K."/>
            <person name="Kiss B."/>
            <person name="Hess J."/>
            <person name="Varga T."/>
            <person name="Slot J."/>
            <person name="Riley R."/>
            <person name="Boka B."/>
            <person name="Rigling D."/>
            <person name="Barry K."/>
            <person name="Lee J."/>
            <person name="Mihaltcheva S."/>
            <person name="LaButti K."/>
            <person name="Lipzen A."/>
            <person name="Waldron R."/>
            <person name="Moloney N.M."/>
            <person name="Sperisen C."/>
            <person name="Kredics L."/>
            <person name="Vagvoelgyi C."/>
            <person name="Patrignani A."/>
            <person name="Fitzpatrick D."/>
            <person name="Nagy I."/>
            <person name="Doyle S."/>
            <person name="Anderson J.B."/>
            <person name="Grigoriev I.V."/>
            <person name="Gueldener U."/>
            <person name="Muensterkoetter M."/>
            <person name="Nagy L.G."/>
        </authorList>
    </citation>
    <scope>NUCLEOTIDE SEQUENCE [LARGE SCALE GENOMIC DNA]</scope>
    <source>
        <strain evidence="3">28-4</strain>
    </source>
</reference>
<keyword evidence="3" id="KW-1185">Reference proteome</keyword>
<evidence type="ECO:0000313" key="3">
    <source>
        <dbReference type="Proteomes" id="UP000218334"/>
    </source>
</evidence>